<gene>
    <name evidence="7" type="ORF">ACFO0J_13255</name>
</gene>
<keyword evidence="3" id="KW-0472">Membrane</keyword>
<dbReference type="PANTHER" id="PTHR24220">
    <property type="entry name" value="IMPORT ATP-BINDING PROTEIN"/>
    <property type="match status" value="1"/>
</dbReference>
<keyword evidence="8" id="KW-1185">Reference proteome</keyword>
<dbReference type="Proteomes" id="UP001595756">
    <property type="component" value="Unassembled WGS sequence"/>
</dbReference>
<dbReference type="SUPFAM" id="SSF52540">
    <property type="entry name" value="P-loop containing nucleoside triphosphate hydrolases"/>
    <property type="match status" value="1"/>
</dbReference>
<evidence type="ECO:0000256" key="3">
    <source>
        <dbReference type="ARBA" id="ARBA00022475"/>
    </source>
</evidence>
<dbReference type="PROSITE" id="PS00211">
    <property type="entry name" value="ABC_TRANSPORTER_1"/>
    <property type="match status" value="1"/>
</dbReference>
<keyword evidence="4" id="KW-0547">Nucleotide-binding</keyword>
<evidence type="ECO:0000256" key="5">
    <source>
        <dbReference type="ARBA" id="ARBA00022840"/>
    </source>
</evidence>
<proteinExistence type="inferred from homology"/>
<dbReference type="PANTHER" id="PTHR24220:SF689">
    <property type="entry name" value="LIPOPROTEIN-RELEASING SYSTEM ATP-BINDING PROTEIN LOLD"/>
    <property type="match status" value="1"/>
</dbReference>
<evidence type="ECO:0000256" key="2">
    <source>
        <dbReference type="ARBA" id="ARBA00022448"/>
    </source>
</evidence>
<dbReference type="EMBL" id="JBHSDY010000008">
    <property type="protein sequence ID" value="MFC4299011.1"/>
    <property type="molecule type" value="Genomic_DNA"/>
</dbReference>
<dbReference type="RefSeq" id="WP_376813570.1">
    <property type="nucleotide sequence ID" value="NZ_JBHSDY010000008.1"/>
</dbReference>
<evidence type="ECO:0000256" key="4">
    <source>
        <dbReference type="ARBA" id="ARBA00022741"/>
    </source>
</evidence>
<feature type="domain" description="ABC transporter" evidence="6">
    <location>
        <begin position="11"/>
        <end position="235"/>
    </location>
</feature>
<sequence>MTDSIVTDAVLRAERLVKTYDEGAGRVEVLRDVSLAVHAHEMVAVVGASGSGKSTLLHVLGLLDEADAGQLWIAGQAATGLDERSRSRLRNRALGFVYQFHHLLPEFTALDNVAMPLIVRRCPRPEAREQAAAMLDQVGLSARAAHFPGQLSGGERQRVALARALVTQPACVLADEPTGNLDRHTAAAMFDLLARINQDLGTAFVIVTHDPALAALAHRRFYMEAGVLAEHTETAG</sequence>
<comment type="caution">
    <text evidence="7">The sequence shown here is derived from an EMBL/GenBank/DDBJ whole genome shotgun (WGS) entry which is preliminary data.</text>
</comment>
<dbReference type="PROSITE" id="PS50893">
    <property type="entry name" value="ABC_TRANSPORTER_2"/>
    <property type="match status" value="1"/>
</dbReference>
<keyword evidence="2" id="KW-0813">Transport</keyword>
<dbReference type="InterPro" id="IPR003439">
    <property type="entry name" value="ABC_transporter-like_ATP-bd"/>
</dbReference>
<reference evidence="8" key="1">
    <citation type="journal article" date="2019" name="Int. J. Syst. Evol. Microbiol.">
        <title>The Global Catalogue of Microorganisms (GCM) 10K type strain sequencing project: providing services to taxonomists for standard genome sequencing and annotation.</title>
        <authorList>
            <consortium name="The Broad Institute Genomics Platform"/>
            <consortium name="The Broad Institute Genome Sequencing Center for Infectious Disease"/>
            <person name="Wu L."/>
            <person name="Ma J."/>
        </authorList>
    </citation>
    <scope>NUCLEOTIDE SEQUENCE [LARGE SCALE GENOMIC DNA]</scope>
    <source>
        <strain evidence="8">CGMCC 1.19029</strain>
    </source>
</reference>
<accession>A0ABV8S3E3</accession>
<protein>
    <submittedName>
        <fullName evidence="7">ABC transporter ATP-binding protein</fullName>
    </submittedName>
</protein>
<dbReference type="InterPro" id="IPR015854">
    <property type="entry name" value="ABC_transpr_LolD-like"/>
</dbReference>
<comment type="similarity">
    <text evidence="1">Belongs to the ABC transporter superfamily.</text>
</comment>
<organism evidence="7 8">
    <name type="scientific">Castellaniella hirudinis</name>
    <dbReference type="NCBI Taxonomy" id="1144617"/>
    <lineage>
        <taxon>Bacteria</taxon>
        <taxon>Pseudomonadati</taxon>
        <taxon>Pseudomonadota</taxon>
        <taxon>Betaproteobacteria</taxon>
        <taxon>Burkholderiales</taxon>
        <taxon>Alcaligenaceae</taxon>
        <taxon>Castellaniella</taxon>
    </lineage>
</organism>
<dbReference type="CDD" id="cd03255">
    <property type="entry name" value="ABC_MJ0796_LolCDE_FtsE"/>
    <property type="match status" value="1"/>
</dbReference>
<keyword evidence="5 7" id="KW-0067">ATP-binding</keyword>
<name>A0ABV8S3E3_9BURK</name>
<dbReference type="InterPro" id="IPR027417">
    <property type="entry name" value="P-loop_NTPase"/>
</dbReference>
<dbReference type="InterPro" id="IPR017911">
    <property type="entry name" value="MacB-like_ATP-bd"/>
</dbReference>
<evidence type="ECO:0000259" key="6">
    <source>
        <dbReference type="PROSITE" id="PS50893"/>
    </source>
</evidence>
<evidence type="ECO:0000256" key="1">
    <source>
        <dbReference type="ARBA" id="ARBA00005417"/>
    </source>
</evidence>
<evidence type="ECO:0000313" key="7">
    <source>
        <dbReference type="EMBL" id="MFC4299011.1"/>
    </source>
</evidence>
<dbReference type="InterPro" id="IPR003593">
    <property type="entry name" value="AAA+_ATPase"/>
</dbReference>
<dbReference type="Gene3D" id="3.40.50.300">
    <property type="entry name" value="P-loop containing nucleotide triphosphate hydrolases"/>
    <property type="match status" value="1"/>
</dbReference>
<dbReference type="InterPro" id="IPR017871">
    <property type="entry name" value="ABC_transporter-like_CS"/>
</dbReference>
<dbReference type="Pfam" id="PF00005">
    <property type="entry name" value="ABC_tran"/>
    <property type="match status" value="1"/>
</dbReference>
<dbReference type="SMART" id="SM00382">
    <property type="entry name" value="AAA"/>
    <property type="match status" value="1"/>
</dbReference>
<evidence type="ECO:0000313" key="8">
    <source>
        <dbReference type="Proteomes" id="UP001595756"/>
    </source>
</evidence>
<dbReference type="GO" id="GO:0005524">
    <property type="term" value="F:ATP binding"/>
    <property type="evidence" value="ECO:0007669"/>
    <property type="project" value="UniProtKB-KW"/>
</dbReference>
<keyword evidence="3" id="KW-1003">Cell membrane</keyword>